<gene>
    <name evidence="2" type="ORF">AGRA3207_007281</name>
</gene>
<feature type="transmembrane region" description="Helical" evidence="1">
    <location>
        <begin position="50"/>
        <end position="68"/>
    </location>
</feature>
<keyword evidence="3" id="KW-1185">Reference proteome</keyword>
<accession>A0ABX8R3W5</accession>
<keyword evidence="1" id="KW-0472">Membrane</keyword>
<keyword evidence="1" id="KW-1133">Transmembrane helix</keyword>
<protein>
    <submittedName>
        <fullName evidence="2">Uncharacterized protein</fullName>
    </submittedName>
</protein>
<feature type="transmembrane region" description="Helical" evidence="1">
    <location>
        <begin position="19"/>
        <end position="44"/>
    </location>
</feature>
<evidence type="ECO:0000313" key="2">
    <source>
        <dbReference type="EMBL" id="QXJ25742.1"/>
    </source>
</evidence>
<name>A0ABX8R3W5_9ACTN</name>
<reference evidence="2" key="1">
    <citation type="submission" date="2020-07" db="EMBL/GenBank/DDBJ databases">
        <authorList>
            <person name="Tarantini F.S."/>
            <person name="Hong K.W."/>
            <person name="Chan K.G."/>
        </authorList>
    </citation>
    <scope>NUCLEOTIDE SEQUENCE</scope>
    <source>
        <strain evidence="2">32-07</strain>
    </source>
</reference>
<dbReference type="RefSeq" id="WP_231331899.1">
    <property type="nucleotide sequence ID" value="NZ_CP059572.1"/>
</dbReference>
<dbReference type="EMBL" id="CP059572">
    <property type="protein sequence ID" value="QXJ25742.1"/>
    <property type="molecule type" value="Genomic_DNA"/>
</dbReference>
<organism evidence="2 3">
    <name type="scientific">Actinomadura graeca</name>
    <dbReference type="NCBI Taxonomy" id="2750812"/>
    <lineage>
        <taxon>Bacteria</taxon>
        <taxon>Bacillati</taxon>
        <taxon>Actinomycetota</taxon>
        <taxon>Actinomycetes</taxon>
        <taxon>Streptosporangiales</taxon>
        <taxon>Thermomonosporaceae</taxon>
        <taxon>Actinomadura</taxon>
    </lineage>
</organism>
<proteinExistence type="predicted"/>
<evidence type="ECO:0000313" key="3">
    <source>
        <dbReference type="Proteomes" id="UP001049518"/>
    </source>
</evidence>
<dbReference type="Proteomes" id="UP001049518">
    <property type="component" value="Chromosome"/>
</dbReference>
<keyword evidence="1" id="KW-0812">Transmembrane</keyword>
<evidence type="ECO:0000256" key="1">
    <source>
        <dbReference type="SAM" id="Phobius"/>
    </source>
</evidence>
<sequence>MTADEALGMHMSRWPSRHILVASGTVACSLVILWSTLGIVLYGGDMIPNLIAELAGVSLEIAIAILVIERLVSRHQRWQWDFAYRALARRACETFVDVMRLVFVGSSSSTLEENLPRYQEYIDICQQHLGELRSHIEGSASALDFATHEDYRRVERRLSWCLGQLKKNPRSVGVDPDLISLLRETAIEIFELMVRSDGSHEAILMVAESSVARARSSRILDHTQSGLLTGRLAAQTFLLEGLGPRQRQIFSISQDVDNDYSIPYFMIDYLLLTTEQQTSAWGE</sequence>